<organism evidence="1 2">
    <name type="scientific">Rhizopogon vesiculosus</name>
    <dbReference type="NCBI Taxonomy" id="180088"/>
    <lineage>
        <taxon>Eukaryota</taxon>
        <taxon>Fungi</taxon>
        <taxon>Dikarya</taxon>
        <taxon>Basidiomycota</taxon>
        <taxon>Agaricomycotina</taxon>
        <taxon>Agaricomycetes</taxon>
        <taxon>Agaricomycetidae</taxon>
        <taxon>Boletales</taxon>
        <taxon>Suillineae</taxon>
        <taxon>Rhizopogonaceae</taxon>
        <taxon>Rhizopogon</taxon>
    </lineage>
</organism>
<reference evidence="1 2" key="1">
    <citation type="submission" date="2016-03" db="EMBL/GenBank/DDBJ databases">
        <title>Comparative genomics of the ectomycorrhizal sister species Rhizopogon vinicolor and Rhizopogon vesiculosus (Basidiomycota: Boletales) reveals a divergence of the mating type B locus.</title>
        <authorList>
            <person name="Mujic A.B."/>
            <person name="Kuo A."/>
            <person name="Tritt A."/>
            <person name="Lipzen A."/>
            <person name="Chen C."/>
            <person name="Johnson J."/>
            <person name="Sharma A."/>
            <person name="Barry K."/>
            <person name="Grigoriev I.V."/>
            <person name="Spatafora J.W."/>
        </authorList>
    </citation>
    <scope>NUCLEOTIDE SEQUENCE [LARGE SCALE GENOMIC DNA]</scope>
    <source>
        <strain evidence="1 2">AM-OR11-056</strain>
    </source>
</reference>
<name>A0A1J8PYV3_9AGAM</name>
<protein>
    <submittedName>
        <fullName evidence="1">Uncharacterized protein</fullName>
    </submittedName>
</protein>
<dbReference type="Proteomes" id="UP000183567">
    <property type="component" value="Unassembled WGS sequence"/>
</dbReference>
<comment type="caution">
    <text evidence="1">The sequence shown here is derived from an EMBL/GenBank/DDBJ whole genome shotgun (WGS) entry which is preliminary data.</text>
</comment>
<gene>
    <name evidence="1" type="ORF">AZE42_12546</name>
</gene>
<dbReference type="AlphaFoldDB" id="A0A1J8PYV3"/>
<dbReference type="EMBL" id="LVVM01003936">
    <property type="protein sequence ID" value="OJA14013.1"/>
    <property type="molecule type" value="Genomic_DNA"/>
</dbReference>
<sequence length="60" mass="6869">MLSTYLHLGNLEYSLFFVCFSLGQGDREAFTAGYSMYGLCRHLNSVFNSFVVVVSDWFDI</sequence>
<accession>A0A1J8PYV3</accession>
<proteinExistence type="predicted"/>
<evidence type="ECO:0000313" key="2">
    <source>
        <dbReference type="Proteomes" id="UP000183567"/>
    </source>
</evidence>
<keyword evidence="2" id="KW-1185">Reference proteome</keyword>
<evidence type="ECO:0000313" key="1">
    <source>
        <dbReference type="EMBL" id="OJA14013.1"/>
    </source>
</evidence>